<organism evidence="10 11">
    <name type="scientific">Faecalibacillus faecis</name>
    <dbReference type="NCBI Taxonomy" id="1982628"/>
    <lineage>
        <taxon>Bacteria</taxon>
        <taxon>Bacillati</taxon>
        <taxon>Bacillota</taxon>
        <taxon>Erysipelotrichia</taxon>
        <taxon>Erysipelotrichales</taxon>
        <taxon>Coprobacillaceae</taxon>
        <taxon>Faecalibacillus</taxon>
    </lineage>
</organism>
<dbReference type="Gene3D" id="3.30.420.40">
    <property type="match status" value="2"/>
</dbReference>
<evidence type="ECO:0000256" key="8">
    <source>
        <dbReference type="PROSITE-ProRule" id="PRU00423"/>
    </source>
</evidence>
<dbReference type="InterPro" id="IPR000600">
    <property type="entry name" value="ROK"/>
</dbReference>
<feature type="domain" description="PTS EIIB type-3" evidence="9">
    <location>
        <begin position="99"/>
        <end position="205"/>
    </location>
</feature>
<dbReference type="Pfam" id="PF00480">
    <property type="entry name" value="ROK"/>
    <property type="match status" value="1"/>
</dbReference>
<dbReference type="Gene3D" id="3.40.50.2300">
    <property type="match status" value="1"/>
</dbReference>
<dbReference type="InterPro" id="IPR036095">
    <property type="entry name" value="PTS_EIIB-like_sf"/>
</dbReference>
<dbReference type="Pfam" id="PF02302">
    <property type="entry name" value="PTS_IIB"/>
    <property type="match status" value="1"/>
</dbReference>
<evidence type="ECO:0000256" key="4">
    <source>
        <dbReference type="ARBA" id="ARBA00022597"/>
    </source>
</evidence>
<evidence type="ECO:0000313" key="10">
    <source>
        <dbReference type="EMBL" id="MCB8609664.1"/>
    </source>
</evidence>
<evidence type="ECO:0000256" key="7">
    <source>
        <dbReference type="ARBA" id="ARBA00022777"/>
    </source>
</evidence>
<evidence type="ECO:0000256" key="2">
    <source>
        <dbReference type="ARBA" id="ARBA00022448"/>
    </source>
</evidence>
<dbReference type="PROSITE" id="PS51100">
    <property type="entry name" value="PTS_EIIB_TYPE_3"/>
    <property type="match status" value="1"/>
</dbReference>
<dbReference type="InterPro" id="IPR051819">
    <property type="entry name" value="PTS_sugar-specific_EIIB"/>
</dbReference>
<keyword evidence="7" id="KW-0418">Kinase</keyword>
<dbReference type="SUPFAM" id="SSF53067">
    <property type="entry name" value="Actin-like ATPase domain"/>
    <property type="match status" value="1"/>
</dbReference>
<dbReference type="EMBL" id="JAJDKZ010000007">
    <property type="protein sequence ID" value="MCB8609664.1"/>
    <property type="molecule type" value="Genomic_DNA"/>
</dbReference>
<dbReference type="PANTHER" id="PTHR34581">
    <property type="entry name" value="PTS SYSTEM N,N'-DIACETYLCHITOBIOSE-SPECIFIC EIIB COMPONENT"/>
    <property type="match status" value="1"/>
</dbReference>
<dbReference type="CDD" id="cd23763">
    <property type="entry name" value="ASKHA_ATPase_ROK"/>
    <property type="match status" value="1"/>
</dbReference>
<keyword evidence="2" id="KW-0813">Transport</keyword>
<keyword evidence="3" id="KW-0597">Phosphoprotein</keyword>
<comment type="caution">
    <text evidence="10">The sequence shown here is derived from an EMBL/GenBank/DDBJ whole genome shotgun (WGS) entry which is preliminary data.</text>
</comment>
<dbReference type="GO" id="GO:0016301">
    <property type="term" value="F:kinase activity"/>
    <property type="evidence" value="ECO:0007669"/>
    <property type="project" value="UniProtKB-KW"/>
</dbReference>
<dbReference type="RefSeq" id="WP_227213128.1">
    <property type="nucleotide sequence ID" value="NZ_JAJCFI010000007.1"/>
</dbReference>
<name>A0AAW4VKU8_9FIRM</name>
<gene>
    <name evidence="10" type="ORF">LJD69_03505</name>
</gene>
<proteinExistence type="inferred from homology"/>
<evidence type="ECO:0000256" key="5">
    <source>
        <dbReference type="ARBA" id="ARBA00022679"/>
    </source>
</evidence>
<reference evidence="10" key="1">
    <citation type="submission" date="2021-10" db="EMBL/GenBank/DDBJ databases">
        <title>Collection of gut derived symbiotic bacterial strains cultured from healthy donors.</title>
        <authorList>
            <person name="Lin H."/>
            <person name="Littmann E."/>
            <person name="Kohout C."/>
            <person name="Pamer E.G."/>
        </authorList>
    </citation>
    <scope>NUCLEOTIDE SEQUENCE</scope>
    <source>
        <strain evidence="10">DFI.4.48</strain>
    </source>
</reference>
<evidence type="ECO:0000256" key="6">
    <source>
        <dbReference type="ARBA" id="ARBA00022683"/>
    </source>
</evidence>
<keyword evidence="6" id="KW-0598">Phosphotransferase system</keyword>
<evidence type="ECO:0000256" key="1">
    <source>
        <dbReference type="ARBA" id="ARBA00006479"/>
    </source>
</evidence>
<protein>
    <submittedName>
        <fullName evidence="10">ROK family protein</fullName>
    </submittedName>
</protein>
<evidence type="ECO:0000313" key="11">
    <source>
        <dbReference type="Proteomes" id="UP001198439"/>
    </source>
</evidence>
<dbReference type="GO" id="GO:0009401">
    <property type="term" value="P:phosphoenolpyruvate-dependent sugar phosphotransferase system"/>
    <property type="evidence" value="ECO:0007669"/>
    <property type="project" value="UniProtKB-KW"/>
</dbReference>
<dbReference type="SUPFAM" id="SSF52794">
    <property type="entry name" value="PTS system IIB component-like"/>
    <property type="match status" value="1"/>
</dbReference>
<dbReference type="InterPro" id="IPR013012">
    <property type="entry name" value="PTS_EIIB_3"/>
</dbReference>
<dbReference type="PANTHER" id="PTHR34581:SF2">
    <property type="entry name" value="PTS SYSTEM N,N'-DIACETYLCHITOBIOSE-SPECIFIC EIIB COMPONENT"/>
    <property type="match status" value="1"/>
</dbReference>
<sequence>MDEKYTSSVFKEWIKNHETKDYQIIENNQDCIELNTDYGKAEIHFTDVTEGTIVEFNIVSYKDQEVKFYLHFELNDEDHAHQLYDEMVETLIELKNKKILKVLLSCSSGLTTSMFASNLNSVVEMLGEDYHFEAVAYTNIYEEVENYDVILIAPQIGYLLKRLKESLPDKLVLQIPTAIFAGYDAIGAIKFIQNEIDQFQKEKKEKQEIKCHCCKHYNRRVLSIVLSANRAQTRIYYRIYDNNDIMDQQIIIKPTLNTNDLYDVIDTVLLKVKHLDAIAIAIPGIIKGNDHLRSSIDGKDIDLKNELEKKYHIDVVISNNANAAVVGFSLEHSEYKNIIFHSQPFGFGVGGQGILVNGQVVSGKEGIAGEIRFFLRRMQLSDDCEKLAWHQTGVKELVIKSLLPVISIIGPEAIALFSPMTPDKEEIKEGLLSFIPQEFLPEIYIIKESWYYMLDGITKLCLDYLNENEQV</sequence>
<comment type="similarity">
    <text evidence="1">Belongs to the ROK (NagC/XylR) family.</text>
</comment>
<accession>A0AAW4VKU8</accession>
<evidence type="ECO:0000256" key="3">
    <source>
        <dbReference type="ARBA" id="ARBA00022553"/>
    </source>
</evidence>
<dbReference type="AlphaFoldDB" id="A0AAW4VKU8"/>
<dbReference type="Proteomes" id="UP001198439">
    <property type="component" value="Unassembled WGS sequence"/>
</dbReference>
<dbReference type="InterPro" id="IPR043129">
    <property type="entry name" value="ATPase_NBD"/>
</dbReference>
<dbReference type="InterPro" id="IPR003501">
    <property type="entry name" value="PTS_EIIB_2/3"/>
</dbReference>
<keyword evidence="5" id="KW-0808">Transferase</keyword>
<keyword evidence="4" id="KW-0762">Sugar transport</keyword>
<dbReference type="GO" id="GO:0008982">
    <property type="term" value="F:protein-N(PI)-phosphohistidine-sugar phosphotransferase activity"/>
    <property type="evidence" value="ECO:0007669"/>
    <property type="project" value="InterPro"/>
</dbReference>
<evidence type="ECO:0000259" key="9">
    <source>
        <dbReference type="PROSITE" id="PS51100"/>
    </source>
</evidence>
<feature type="modified residue" description="Phosphocysteine; by EIIA" evidence="8">
    <location>
        <position position="106"/>
    </location>
</feature>